<evidence type="ECO:0000313" key="7">
    <source>
        <dbReference type="Proteomes" id="UP000260025"/>
    </source>
</evidence>
<dbReference type="OrthoDB" id="9811338at2"/>
<evidence type="ECO:0000259" key="5">
    <source>
        <dbReference type="Pfam" id="PF18133"/>
    </source>
</evidence>
<dbReference type="InterPro" id="IPR023873">
    <property type="entry name" value="FeFe-hyd_GTPase_HydF"/>
</dbReference>
<dbReference type="InterPro" id="IPR040644">
    <property type="entry name" value="HydF_tetramer"/>
</dbReference>
<dbReference type="GO" id="GO:0002098">
    <property type="term" value="P:tRNA wobble uridine modification"/>
    <property type="evidence" value="ECO:0007669"/>
    <property type="project" value="TreeGrafter"/>
</dbReference>
<dbReference type="Gene3D" id="3.40.50.300">
    <property type="entry name" value="P-loop containing nucleotide triphosphate hydrolases"/>
    <property type="match status" value="1"/>
</dbReference>
<dbReference type="GO" id="GO:0005737">
    <property type="term" value="C:cytoplasm"/>
    <property type="evidence" value="ECO:0007669"/>
    <property type="project" value="TreeGrafter"/>
</dbReference>
<dbReference type="Gene3D" id="3.40.50.11420">
    <property type="match status" value="1"/>
</dbReference>
<feature type="domain" description="Hydrogen maturase F tetramerization" evidence="5">
    <location>
        <begin position="282"/>
        <end position="396"/>
    </location>
</feature>
<protein>
    <submittedName>
        <fullName evidence="6">[FeFe] hydrogenase H-cluster maturation GTPase HydF</fullName>
    </submittedName>
</protein>
<dbReference type="PANTHER" id="PTHR42714:SF6">
    <property type="entry name" value="TRANSLATION INITIATION FACTOR IF-2"/>
    <property type="match status" value="1"/>
</dbReference>
<evidence type="ECO:0000256" key="1">
    <source>
        <dbReference type="ARBA" id="ARBA00022741"/>
    </source>
</evidence>
<accession>A0A3E2VU12</accession>
<sequence>MSMQDTPNAVRLHIGIFGKRNSGKSTLLNAITKQKVSTVSPVAGTTTDPVSKAMELHGIGPVVFYDTAGFDDEGELGQLRVEKTEEVLQKTDIAILVFRELDISWEMKWYAKLKEKQIPVLCIWNAATADRDHAMDTIQKLERKTGGEILVVNAAEDMAAEPVRQALIRLLPSEFTEETITGHLVTANDLVLLVMPQDIQAPKGRLILPQVQTIRDLLDHKCIVQSCTSDTLEAALSALAKPPKLIITDSQVFPLVYEKKPEESLLTSFSVLFANYKGDIQYFIQSAKAIDQLHANSKVLIAEACTHAPLAEDIGRVKIPAMLKKKYGDSLQVDIVSGTDFPKNLQEYDLIIHCGACMFNKKYVLSRVEQVKQEGIPMTNYGIAIAYMKGILEHIIY</sequence>
<proteinExistence type="predicted"/>
<gene>
    <name evidence="6" type="primary">hydF</name>
    <name evidence="6" type="ORF">DXA38_13495</name>
</gene>
<evidence type="ECO:0000256" key="2">
    <source>
        <dbReference type="ARBA" id="ARBA00023134"/>
    </source>
</evidence>
<dbReference type="NCBIfam" id="TIGR03918">
    <property type="entry name" value="GTP_HydF"/>
    <property type="match status" value="1"/>
</dbReference>
<dbReference type="AlphaFoldDB" id="A0A3E2VU12"/>
<evidence type="ECO:0000313" key="6">
    <source>
        <dbReference type="EMBL" id="RGC14530.1"/>
    </source>
</evidence>
<feature type="domain" description="G" evidence="3">
    <location>
        <begin position="13"/>
        <end position="125"/>
    </location>
</feature>
<dbReference type="GO" id="GO:0030488">
    <property type="term" value="P:tRNA methylation"/>
    <property type="evidence" value="ECO:0007669"/>
    <property type="project" value="TreeGrafter"/>
</dbReference>
<evidence type="ECO:0000259" key="3">
    <source>
        <dbReference type="Pfam" id="PF01926"/>
    </source>
</evidence>
<dbReference type="Pfam" id="PF01926">
    <property type="entry name" value="MMR_HSR1"/>
    <property type="match status" value="1"/>
</dbReference>
<dbReference type="EMBL" id="QVEV01000020">
    <property type="protein sequence ID" value="RGC14530.1"/>
    <property type="molecule type" value="Genomic_DNA"/>
</dbReference>
<organism evidence="6 7">
    <name type="scientific">Clostridium innocuum</name>
    <dbReference type="NCBI Taxonomy" id="1522"/>
    <lineage>
        <taxon>Bacteria</taxon>
        <taxon>Bacillati</taxon>
        <taxon>Bacillota</taxon>
        <taxon>Clostridia</taxon>
        <taxon>Eubacteriales</taxon>
        <taxon>Clostridiaceae</taxon>
        <taxon>Clostridium</taxon>
    </lineage>
</organism>
<dbReference type="PANTHER" id="PTHR42714">
    <property type="entry name" value="TRNA MODIFICATION GTPASE GTPBP3"/>
    <property type="match status" value="1"/>
</dbReference>
<dbReference type="InterPro" id="IPR006073">
    <property type="entry name" value="GTP-bd"/>
</dbReference>
<dbReference type="Pfam" id="PF18128">
    <property type="entry name" value="HydF_dimer"/>
    <property type="match status" value="1"/>
</dbReference>
<dbReference type="RefSeq" id="WP_117443626.1">
    <property type="nucleotide sequence ID" value="NZ_JAKNHC010000029.1"/>
</dbReference>
<dbReference type="GO" id="GO:0005525">
    <property type="term" value="F:GTP binding"/>
    <property type="evidence" value="ECO:0007669"/>
    <property type="project" value="UniProtKB-KW"/>
</dbReference>
<dbReference type="InterPro" id="IPR005225">
    <property type="entry name" value="Small_GTP-bd"/>
</dbReference>
<reference evidence="6 7" key="1">
    <citation type="submission" date="2018-08" db="EMBL/GenBank/DDBJ databases">
        <title>A genome reference for cultivated species of the human gut microbiota.</title>
        <authorList>
            <person name="Zou Y."/>
            <person name="Xue W."/>
            <person name="Luo G."/>
        </authorList>
    </citation>
    <scope>NUCLEOTIDE SEQUENCE [LARGE SCALE GENOMIC DNA]</scope>
    <source>
        <strain evidence="6 7">OF01-2LB</strain>
    </source>
</reference>
<dbReference type="InterPro" id="IPR027417">
    <property type="entry name" value="P-loop_NTPase"/>
</dbReference>
<dbReference type="InterPro" id="IPR041606">
    <property type="entry name" value="HydF_dimer"/>
</dbReference>
<dbReference type="Proteomes" id="UP000260025">
    <property type="component" value="Unassembled WGS sequence"/>
</dbReference>
<dbReference type="NCBIfam" id="TIGR00231">
    <property type="entry name" value="small_GTP"/>
    <property type="match status" value="1"/>
</dbReference>
<dbReference type="Gene3D" id="3.40.50.11410">
    <property type="match status" value="1"/>
</dbReference>
<feature type="domain" description="Hydrogen maturase F dimerization" evidence="4">
    <location>
        <begin position="182"/>
        <end position="278"/>
    </location>
</feature>
<keyword evidence="2" id="KW-0342">GTP-binding</keyword>
<dbReference type="SUPFAM" id="SSF52540">
    <property type="entry name" value="P-loop containing nucleoside triphosphate hydrolases"/>
    <property type="match status" value="1"/>
</dbReference>
<dbReference type="CDD" id="cd00880">
    <property type="entry name" value="Era_like"/>
    <property type="match status" value="1"/>
</dbReference>
<name>A0A3E2VU12_CLOIN</name>
<dbReference type="Pfam" id="PF18133">
    <property type="entry name" value="HydF_tetramer"/>
    <property type="match status" value="1"/>
</dbReference>
<keyword evidence="1" id="KW-0547">Nucleotide-binding</keyword>
<evidence type="ECO:0000259" key="4">
    <source>
        <dbReference type="Pfam" id="PF18128"/>
    </source>
</evidence>
<comment type="caution">
    <text evidence="6">The sequence shown here is derived from an EMBL/GenBank/DDBJ whole genome shotgun (WGS) entry which is preliminary data.</text>
</comment>